<gene>
    <name evidence="3" type="ORF">BG57_14045</name>
    <name evidence="2" type="ORF">GCM10010985_51830</name>
</gene>
<dbReference type="Proteomes" id="UP000027439">
    <property type="component" value="Unassembled WGS sequence"/>
</dbReference>
<evidence type="ECO:0000313" key="5">
    <source>
        <dbReference type="Proteomes" id="UP000597138"/>
    </source>
</evidence>
<dbReference type="OrthoDB" id="9131106at2"/>
<comment type="caution">
    <text evidence="3">The sequence shown here is derived from an EMBL/GenBank/DDBJ whole genome shotgun (WGS) entry which is preliminary data.</text>
</comment>
<dbReference type="Proteomes" id="UP000597138">
    <property type="component" value="Unassembled WGS sequence"/>
</dbReference>
<evidence type="ECO:0000313" key="3">
    <source>
        <dbReference type="EMBL" id="KDR30731.1"/>
    </source>
</evidence>
<sequence length="174" mass="19045">MSHNDDTYKAGKREVQQQLRTPQMRTLRKELLLARADVERMELRQATNDLRESVAHLPLIGLMVTGRRSGRRSARRGAAGGGIGSLLGSLNALMSGRGPAGGKFGFLFKQYPIVGSLASLLLTRPVRKTVVRGAKPLLKWGGLGLAAWEAWRIYQQMKATSTETSTNAVDPTVF</sequence>
<dbReference type="STRING" id="1071679.BG57_14045"/>
<dbReference type="AlphaFoldDB" id="A0A069P092"/>
<evidence type="ECO:0000256" key="1">
    <source>
        <dbReference type="SAM" id="MobiDB-lite"/>
    </source>
</evidence>
<keyword evidence="5" id="KW-1185">Reference proteome</keyword>
<name>A0A069P092_9BURK</name>
<feature type="region of interest" description="Disordered" evidence="1">
    <location>
        <begin position="1"/>
        <end position="20"/>
    </location>
</feature>
<dbReference type="EMBL" id="BMEG01000011">
    <property type="protein sequence ID" value="GGD90796.1"/>
    <property type="molecule type" value="Genomic_DNA"/>
</dbReference>
<evidence type="ECO:0000313" key="4">
    <source>
        <dbReference type="Proteomes" id="UP000027439"/>
    </source>
</evidence>
<evidence type="ECO:0008006" key="6">
    <source>
        <dbReference type="Google" id="ProtNLM"/>
    </source>
</evidence>
<dbReference type="eggNOG" id="ENOG5033B54">
    <property type="taxonomic scope" value="Bacteria"/>
</dbReference>
<reference evidence="2" key="4">
    <citation type="submission" date="2024-05" db="EMBL/GenBank/DDBJ databases">
        <authorList>
            <person name="Sun Q."/>
            <person name="Zhou Y."/>
        </authorList>
    </citation>
    <scope>NUCLEOTIDE SEQUENCE</scope>
    <source>
        <strain evidence="2">CGMCC 1.11013</strain>
    </source>
</reference>
<dbReference type="EMBL" id="JFHE01000025">
    <property type="protein sequence ID" value="KDR30731.1"/>
    <property type="molecule type" value="Genomic_DNA"/>
</dbReference>
<dbReference type="RefSeq" id="WP_035967859.1">
    <property type="nucleotide sequence ID" value="NZ_BMEG01000011.1"/>
</dbReference>
<evidence type="ECO:0000313" key="2">
    <source>
        <dbReference type="EMBL" id="GGD90796.1"/>
    </source>
</evidence>
<feature type="compositionally biased region" description="Basic and acidic residues" evidence="1">
    <location>
        <begin position="1"/>
        <end position="15"/>
    </location>
</feature>
<reference evidence="5" key="3">
    <citation type="journal article" date="2019" name="Int. J. Syst. Evol. Microbiol.">
        <title>The Global Catalogue of Microorganisms (GCM) 10K type strain sequencing project: providing services to taxonomists for standard genome sequencing and annotation.</title>
        <authorList>
            <consortium name="The Broad Institute Genomics Platform"/>
            <consortium name="The Broad Institute Genome Sequencing Center for Infectious Disease"/>
            <person name="Wu L."/>
            <person name="Ma J."/>
        </authorList>
    </citation>
    <scope>NUCLEOTIDE SEQUENCE [LARGE SCALE GENOMIC DNA]</scope>
    <source>
        <strain evidence="5">CGMCC 1.11013</strain>
    </source>
</reference>
<protein>
    <recommendedName>
        <fullName evidence="6">DUF3318 domain-containing protein</fullName>
    </recommendedName>
</protein>
<reference evidence="3 4" key="2">
    <citation type="submission" date="2014-03" db="EMBL/GenBank/DDBJ databases">
        <title>Draft Genome Sequences of Four Burkholderia Strains.</title>
        <authorList>
            <person name="Liu X.Y."/>
            <person name="Li C.X."/>
            <person name="Xu J.H."/>
        </authorList>
    </citation>
    <scope>NUCLEOTIDE SEQUENCE [LARGE SCALE GENOMIC DNA]</scope>
    <source>
        <strain evidence="3 4">R27</strain>
    </source>
</reference>
<organism evidence="3 4">
    <name type="scientific">Caballeronia grimmiae</name>
    <dbReference type="NCBI Taxonomy" id="1071679"/>
    <lineage>
        <taxon>Bacteria</taxon>
        <taxon>Pseudomonadati</taxon>
        <taxon>Pseudomonadota</taxon>
        <taxon>Betaproteobacteria</taxon>
        <taxon>Burkholderiales</taxon>
        <taxon>Burkholderiaceae</taxon>
        <taxon>Caballeronia</taxon>
    </lineage>
</organism>
<reference evidence="2" key="1">
    <citation type="journal article" date="2014" name="Int. J. Syst. Evol. Microbiol.">
        <title>Complete genome of a new Firmicutes species belonging to the dominant human colonic microbiota ('Ruminococcus bicirculans') reveals two chromosomes and a selective capacity to utilize plant glucans.</title>
        <authorList>
            <consortium name="NISC Comparative Sequencing Program"/>
            <person name="Wegmann U."/>
            <person name="Louis P."/>
            <person name="Goesmann A."/>
            <person name="Henrissat B."/>
            <person name="Duncan S.H."/>
            <person name="Flint H.J."/>
        </authorList>
    </citation>
    <scope>NUCLEOTIDE SEQUENCE</scope>
    <source>
        <strain evidence="2">CGMCC 1.11013</strain>
    </source>
</reference>
<proteinExistence type="predicted"/>
<accession>A0A069P092</accession>